<evidence type="ECO:0000313" key="1">
    <source>
        <dbReference type="EMBL" id="MBX48653.1"/>
    </source>
</evidence>
<name>A0A2P2P1Y4_RHIMU</name>
<sequence length="42" mass="4612">MASKKHILKVSPRARELSLICSLMPLLISSKIMDGMKLGGRT</sequence>
<organism evidence="1">
    <name type="scientific">Rhizophora mucronata</name>
    <name type="common">Asiatic mangrove</name>
    <dbReference type="NCBI Taxonomy" id="61149"/>
    <lineage>
        <taxon>Eukaryota</taxon>
        <taxon>Viridiplantae</taxon>
        <taxon>Streptophyta</taxon>
        <taxon>Embryophyta</taxon>
        <taxon>Tracheophyta</taxon>
        <taxon>Spermatophyta</taxon>
        <taxon>Magnoliopsida</taxon>
        <taxon>eudicotyledons</taxon>
        <taxon>Gunneridae</taxon>
        <taxon>Pentapetalae</taxon>
        <taxon>rosids</taxon>
        <taxon>fabids</taxon>
        <taxon>Malpighiales</taxon>
        <taxon>Rhizophoraceae</taxon>
        <taxon>Rhizophora</taxon>
    </lineage>
</organism>
<dbReference type="EMBL" id="GGEC01068169">
    <property type="protein sequence ID" value="MBX48653.1"/>
    <property type="molecule type" value="Transcribed_RNA"/>
</dbReference>
<accession>A0A2P2P1Y4</accession>
<protein>
    <submittedName>
        <fullName evidence="1">Uncharacterized protein</fullName>
    </submittedName>
</protein>
<reference evidence="1" key="1">
    <citation type="submission" date="2018-02" db="EMBL/GenBank/DDBJ databases">
        <title>Rhizophora mucronata_Transcriptome.</title>
        <authorList>
            <person name="Meera S.P."/>
            <person name="Sreeshan A."/>
            <person name="Augustine A."/>
        </authorList>
    </citation>
    <scope>NUCLEOTIDE SEQUENCE</scope>
    <source>
        <tissue evidence="1">Leaf</tissue>
    </source>
</reference>
<dbReference type="AlphaFoldDB" id="A0A2P2P1Y4"/>
<proteinExistence type="predicted"/>